<name>A0ACB8SAX1_9AGAM</name>
<gene>
    <name evidence="1" type="ORF">FA95DRAFT_1481936</name>
</gene>
<keyword evidence="2" id="KW-1185">Reference proteome</keyword>
<dbReference type="Proteomes" id="UP000814033">
    <property type="component" value="Unassembled WGS sequence"/>
</dbReference>
<reference evidence="1" key="1">
    <citation type="submission" date="2021-02" db="EMBL/GenBank/DDBJ databases">
        <authorList>
            <consortium name="DOE Joint Genome Institute"/>
            <person name="Ahrendt S."/>
            <person name="Looney B.P."/>
            <person name="Miyauchi S."/>
            <person name="Morin E."/>
            <person name="Drula E."/>
            <person name="Courty P.E."/>
            <person name="Chicoki N."/>
            <person name="Fauchery L."/>
            <person name="Kohler A."/>
            <person name="Kuo A."/>
            <person name="Labutti K."/>
            <person name="Pangilinan J."/>
            <person name="Lipzen A."/>
            <person name="Riley R."/>
            <person name="Andreopoulos W."/>
            <person name="He G."/>
            <person name="Johnson J."/>
            <person name="Barry K.W."/>
            <person name="Grigoriev I.V."/>
            <person name="Nagy L."/>
            <person name="Hibbett D."/>
            <person name="Henrissat B."/>
            <person name="Matheny P.B."/>
            <person name="Labbe J."/>
            <person name="Martin F."/>
        </authorList>
    </citation>
    <scope>NUCLEOTIDE SEQUENCE</scope>
    <source>
        <strain evidence="1">FP105234-sp</strain>
    </source>
</reference>
<dbReference type="EMBL" id="MU275840">
    <property type="protein sequence ID" value="KAI0053342.1"/>
    <property type="molecule type" value="Genomic_DNA"/>
</dbReference>
<protein>
    <submittedName>
        <fullName evidence="1">Uncharacterized protein</fullName>
    </submittedName>
</protein>
<evidence type="ECO:0000313" key="1">
    <source>
        <dbReference type="EMBL" id="KAI0053342.1"/>
    </source>
</evidence>
<comment type="caution">
    <text evidence="1">The sequence shown here is derived from an EMBL/GenBank/DDBJ whole genome shotgun (WGS) entry which is preliminary data.</text>
</comment>
<accession>A0ACB8SAX1</accession>
<evidence type="ECO:0000313" key="2">
    <source>
        <dbReference type="Proteomes" id="UP000814033"/>
    </source>
</evidence>
<proteinExistence type="predicted"/>
<organism evidence="1 2">
    <name type="scientific">Auriscalpium vulgare</name>
    <dbReference type="NCBI Taxonomy" id="40419"/>
    <lineage>
        <taxon>Eukaryota</taxon>
        <taxon>Fungi</taxon>
        <taxon>Dikarya</taxon>
        <taxon>Basidiomycota</taxon>
        <taxon>Agaricomycotina</taxon>
        <taxon>Agaricomycetes</taxon>
        <taxon>Russulales</taxon>
        <taxon>Auriscalpiaceae</taxon>
        <taxon>Auriscalpium</taxon>
    </lineage>
</organism>
<sequence>MIQASNEGAGQEDRNTSRARWRRVKILTTSLQDGNNMLKEAGIEVQDATRKQMETQHWLELIDGSHRYGSNRLNYLVNVDAEGKLHWARNNQLVDTTSGQWKDAGHGQGIVPLEVSDASEPQPLDAPVSSDSISSGAMSDAAMHYVGPPKGNNKVTRAFWKHFTIHGTIDKLLRKTVQRNTWIYVSDKNFNMFIGIKGAWHYSYAVSAVRSLQTFHQYIDVLGQRGVDLSKVHISKAVSALWMYVYSIYPRASPSA</sequence>
<reference evidence="1" key="2">
    <citation type="journal article" date="2022" name="New Phytol.">
        <title>Evolutionary transition to the ectomycorrhizal habit in the genomes of a hyperdiverse lineage of mushroom-forming fungi.</title>
        <authorList>
            <person name="Looney B."/>
            <person name="Miyauchi S."/>
            <person name="Morin E."/>
            <person name="Drula E."/>
            <person name="Courty P.E."/>
            <person name="Kohler A."/>
            <person name="Kuo A."/>
            <person name="LaButti K."/>
            <person name="Pangilinan J."/>
            <person name="Lipzen A."/>
            <person name="Riley R."/>
            <person name="Andreopoulos W."/>
            <person name="He G."/>
            <person name="Johnson J."/>
            <person name="Nolan M."/>
            <person name="Tritt A."/>
            <person name="Barry K.W."/>
            <person name="Grigoriev I.V."/>
            <person name="Nagy L.G."/>
            <person name="Hibbett D."/>
            <person name="Henrissat B."/>
            <person name="Matheny P.B."/>
            <person name="Labbe J."/>
            <person name="Martin F.M."/>
        </authorList>
    </citation>
    <scope>NUCLEOTIDE SEQUENCE</scope>
    <source>
        <strain evidence="1">FP105234-sp</strain>
    </source>
</reference>